<dbReference type="EMBL" id="CP045350">
    <property type="protein sequence ID" value="QFT26741.1"/>
    <property type="molecule type" value="Genomic_DNA"/>
</dbReference>
<dbReference type="KEGG" id="vaq:FIV01_09905"/>
<gene>
    <name evidence="1" type="ORF">FIV01_09905</name>
</gene>
<reference evidence="1 2" key="1">
    <citation type="submission" date="2019-10" db="EMBL/GenBank/DDBJ databases">
        <title>Complete genome sequence of Vibrio sp. strain THAF100, isolated from non-filtered water from the water column of tank 6 of a marine aquarium containing stony-coral fragments. Water maintained at 26 degree C.</title>
        <authorList>
            <person name="Ruckert C."/>
            <person name="Franco A."/>
            <person name="Kalinowski J."/>
            <person name="Glaeser S."/>
        </authorList>
    </citation>
    <scope>NUCLEOTIDE SEQUENCE [LARGE SCALE GENOMIC DNA]</scope>
    <source>
        <strain evidence="1 2">THAF100</strain>
    </source>
</reference>
<evidence type="ECO:0000313" key="1">
    <source>
        <dbReference type="EMBL" id="QFT26741.1"/>
    </source>
</evidence>
<evidence type="ECO:0000313" key="2">
    <source>
        <dbReference type="Proteomes" id="UP000326936"/>
    </source>
</evidence>
<dbReference type="AlphaFoldDB" id="A0A5P9CL68"/>
<protein>
    <submittedName>
        <fullName evidence="1">Uncharacterized protein</fullName>
    </submittedName>
</protein>
<keyword evidence="2" id="KW-1185">Reference proteome</keyword>
<organism evidence="1 2">
    <name type="scientific">Vibrio aquimaris</name>
    <dbReference type="NCBI Taxonomy" id="2587862"/>
    <lineage>
        <taxon>Bacteria</taxon>
        <taxon>Pseudomonadati</taxon>
        <taxon>Pseudomonadota</taxon>
        <taxon>Gammaproteobacteria</taxon>
        <taxon>Vibrionales</taxon>
        <taxon>Vibrionaceae</taxon>
        <taxon>Vibrio</taxon>
    </lineage>
</organism>
<accession>A0A5P9CL68</accession>
<proteinExistence type="predicted"/>
<dbReference type="RefSeq" id="WP_114787249.1">
    <property type="nucleotide sequence ID" value="NZ_CBCSDK010000019.1"/>
</dbReference>
<sequence length="70" mass="7966">MAKSVQPPGWRGALWAHQPHKRFACEPHIVADNTQHERVLSRATILTNSQNVLRHMLHFGKIAATQYLAQ</sequence>
<dbReference type="Proteomes" id="UP000326936">
    <property type="component" value="Chromosome"/>
</dbReference>
<name>A0A5P9CL68_9VIBR</name>
<dbReference type="OrthoDB" id="9843208at2"/>